<dbReference type="InterPro" id="IPR007219">
    <property type="entry name" value="XnlR_reg_dom"/>
</dbReference>
<proteinExistence type="predicted"/>
<gene>
    <name evidence="5" type="ORF">R9X50_00470400</name>
</gene>
<dbReference type="PANTHER" id="PTHR31001:SF85">
    <property type="entry name" value="ZN(II)2CYS6 TRANSCRIPTION FACTOR (EUROFUNG)"/>
    <property type="match status" value="1"/>
</dbReference>
<accession>A0AAQ3M6P0</accession>
<organism evidence="5 6">
    <name type="scientific">Acrodontium crateriforme</name>
    <dbReference type="NCBI Taxonomy" id="150365"/>
    <lineage>
        <taxon>Eukaryota</taxon>
        <taxon>Fungi</taxon>
        <taxon>Dikarya</taxon>
        <taxon>Ascomycota</taxon>
        <taxon>Pezizomycotina</taxon>
        <taxon>Dothideomycetes</taxon>
        <taxon>Dothideomycetidae</taxon>
        <taxon>Mycosphaerellales</taxon>
        <taxon>Teratosphaeriaceae</taxon>
        <taxon>Acrodontium</taxon>
    </lineage>
</organism>
<dbReference type="InterPro" id="IPR050613">
    <property type="entry name" value="Sec_Metabolite_Reg"/>
</dbReference>
<evidence type="ECO:0000259" key="4">
    <source>
        <dbReference type="SMART" id="SM00906"/>
    </source>
</evidence>
<keyword evidence="2" id="KW-0539">Nucleus</keyword>
<dbReference type="Proteomes" id="UP001303373">
    <property type="component" value="Chromosome 7"/>
</dbReference>
<keyword evidence="6" id="KW-1185">Reference proteome</keyword>
<evidence type="ECO:0000313" key="6">
    <source>
        <dbReference type="Proteomes" id="UP001303373"/>
    </source>
</evidence>
<protein>
    <recommendedName>
        <fullName evidence="4">Xylanolytic transcriptional activator regulatory domain-containing protein</fullName>
    </recommendedName>
</protein>
<dbReference type="Pfam" id="PF04082">
    <property type="entry name" value="Fungal_trans"/>
    <property type="match status" value="1"/>
</dbReference>
<name>A0AAQ3M6P0_9PEZI</name>
<dbReference type="CDD" id="cd12148">
    <property type="entry name" value="fungal_TF_MHR"/>
    <property type="match status" value="1"/>
</dbReference>
<dbReference type="AlphaFoldDB" id="A0AAQ3M6P0"/>
<evidence type="ECO:0000256" key="1">
    <source>
        <dbReference type="ARBA" id="ARBA00004123"/>
    </source>
</evidence>
<dbReference type="GO" id="GO:0005634">
    <property type="term" value="C:nucleus"/>
    <property type="evidence" value="ECO:0007669"/>
    <property type="project" value="UniProtKB-SubCell"/>
</dbReference>
<feature type="domain" description="Xylanolytic transcriptional activator regulatory" evidence="4">
    <location>
        <begin position="181"/>
        <end position="256"/>
    </location>
</feature>
<evidence type="ECO:0000313" key="5">
    <source>
        <dbReference type="EMBL" id="WPH01850.1"/>
    </source>
</evidence>
<dbReference type="SMART" id="SM00906">
    <property type="entry name" value="Fungal_trans"/>
    <property type="match status" value="1"/>
</dbReference>
<dbReference type="GO" id="GO:0008270">
    <property type="term" value="F:zinc ion binding"/>
    <property type="evidence" value="ECO:0007669"/>
    <property type="project" value="InterPro"/>
</dbReference>
<sequence>MGLRSDLVNSVWPPVLQEFQDDYPYDILPEDTDELQPSDDDLGFVLGDYITCKTHLVHPSSANILKIWELFAENIDPLTKIVHTPTLAAEVEGFARQPRPVSRTLEALMFAIYSAAVMSTTDHYCQENFGESRMTLLSRFTGGAKIALSRANFLATNSLAVLQALALDIVSVRDLQEPRVIWTLTGIAIRIAQAMGVDRDDESSAQSPFHREIRCRIWWFLKTHELRTADLCGLPKFRDIISNRLSVRGPANVNDRQLAPNAFAHPKESLKPTDAIFIMFKYELAKFSFEYASGSGNNDNARTVRARNDIEEILETNYIRYCDPSQPLQLMTMVIVRIAINAVKFLHHHPRQWSHPQQVPMEERQIVWDVSLQLLEQHNMALSSPQLKRFAWHSAYYQQWYALIHVIDTLRRSPLLLDADKAWRIIGEVYENNPGMHSDTHVAINLAVGRFCLDAYGKRESALEAAGTDMQPTPMFISKLRQQQEKMLNKRLSFNQMAKSKLDFSDDAQVETAAMTRITRSQAETSPSHNTIPSSSVASLINPESSQEPFWSINRYDCGAPAPENLVEIDFDSIFGQDYSGEGITDSALAWQQWDAWLFQPNTQEPLLK</sequence>
<reference evidence="5 6" key="1">
    <citation type="submission" date="2023-11" db="EMBL/GenBank/DDBJ databases">
        <title>An acidophilic fungus is an integral part of prey digestion in a carnivorous sundew plant.</title>
        <authorList>
            <person name="Tsai I.J."/>
        </authorList>
    </citation>
    <scope>NUCLEOTIDE SEQUENCE [LARGE SCALE GENOMIC DNA]</scope>
    <source>
        <strain evidence="5">169a</strain>
    </source>
</reference>
<dbReference type="GO" id="GO:0006351">
    <property type="term" value="P:DNA-templated transcription"/>
    <property type="evidence" value="ECO:0007669"/>
    <property type="project" value="InterPro"/>
</dbReference>
<comment type="subcellular location">
    <subcellularLocation>
        <location evidence="1">Nucleus</location>
    </subcellularLocation>
</comment>
<evidence type="ECO:0000256" key="2">
    <source>
        <dbReference type="ARBA" id="ARBA00023242"/>
    </source>
</evidence>
<evidence type="ECO:0000256" key="3">
    <source>
        <dbReference type="SAM" id="MobiDB-lite"/>
    </source>
</evidence>
<dbReference type="EMBL" id="CP138586">
    <property type="protein sequence ID" value="WPH01850.1"/>
    <property type="molecule type" value="Genomic_DNA"/>
</dbReference>
<dbReference type="PANTHER" id="PTHR31001">
    <property type="entry name" value="UNCHARACTERIZED TRANSCRIPTIONAL REGULATORY PROTEIN"/>
    <property type="match status" value="1"/>
</dbReference>
<feature type="region of interest" description="Disordered" evidence="3">
    <location>
        <begin position="519"/>
        <end position="539"/>
    </location>
</feature>
<dbReference type="GO" id="GO:0003677">
    <property type="term" value="F:DNA binding"/>
    <property type="evidence" value="ECO:0007669"/>
    <property type="project" value="InterPro"/>
</dbReference>